<feature type="compositionally biased region" description="Polar residues" evidence="1">
    <location>
        <begin position="111"/>
        <end position="120"/>
    </location>
</feature>
<feature type="compositionally biased region" description="Polar residues" evidence="1">
    <location>
        <begin position="253"/>
        <end position="267"/>
    </location>
</feature>
<feature type="compositionally biased region" description="Polar residues" evidence="1">
    <location>
        <begin position="130"/>
        <end position="152"/>
    </location>
</feature>
<evidence type="ECO:0000313" key="2">
    <source>
        <dbReference type="EMBL" id="KAK3370150.1"/>
    </source>
</evidence>
<dbReference type="Proteomes" id="UP001285441">
    <property type="component" value="Unassembled WGS sequence"/>
</dbReference>
<accession>A0AAE0K5Q0</accession>
<gene>
    <name evidence="2" type="ORF">B0H63DRAFT_564374</name>
</gene>
<evidence type="ECO:0000313" key="3">
    <source>
        <dbReference type="Proteomes" id="UP001285441"/>
    </source>
</evidence>
<feature type="compositionally biased region" description="Polar residues" evidence="1">
    <location>
        <begin position="46"/>
        <end position="60"/>
    </location>
</feature>
<feature type="compositionally biased region" description="Low complexity" evidence="1">
    <location>
        <begin position="95"/>
        <end position="106"/>
    </location>
</feature>
<keyword evidence="3" id="KW-1185">Reference proteome</keyword>
<feature type="region of interest" description="Disordered" evidence="1">
    <location>
        <begin position="238"/>
        <end position="290"/>
    </location>
</feature>
<reference evidence="2" key="1">
    <citation type="journal article" date="2023" name="Mol. Phylogenet. Evol.">
        <title>Genome-scale phylogeny and comparative genomics of the fungal order Sordariales.</title>
        <authorList>
            <person name="Hensen N."/>
            <person name="Bonometti L."/>
            <person name="Westerberg I."/>
            <person name="Brannstrom I.O."/>
            <person name="Guillou S."/>
            <person name="Cros-Aarteil S."/>
            <person name="Calhoun S."/>
            <person name="Haridas S."/>
            <person name="Kuo A."/>
            <person name="Mondo S."/>
            <person name="Pangilinan J."/>
            <person name="Riley R."/>
            <person name="LaButti K."/>
            <person name="Andreopoulos B."/>
            <person name="Lipzen A."/>
            <person name="Chen C."/>
            <person name="Yan M."/>
            <person name="Daum C."/>
            <person name="Ng V."/>
            <person name="Clum A."/>
            <person name="Steindorff A."/>
            <person name="Ohm R.A."/>
            <person name="Martin F."/>
            <person name="Silar P."/>
            <person name="Natvig D.O."/>
            <person name="Lalanne C."/>
            <person name="Gautier V."/>
            <person name="Ament-Velasquez S.L."/>
            <person name="Kruys A."/>
            <person name="Hutchinson M.I."/>
            <person name="Powell A.J."/>
            <person name="Barry K."/>
            <person name="Miller A.N."/>
            <person name="Grigoriev I.V."/>
            <person name="Debuchy R."/>
            <person name="Gladieux P."/>
            <person name="Hiltunen Thoren M."/>
            <person name="Johannesson H."/>
        </authorList>
    </citation>
    <scope>NUCLEOTIDE SEQUENCE</scope>
    <source>
        <strain evidence="2">CBS 232.78</strain>
    </source>
</reference>
<feature type="region of interest" description="Disordered" evidence="1">
    <location>
        <begin position="180"/>
        <end position="200"/>
    </location>
</feature>
<sequence>MFDINWADEAAEVVGDRNARKQNRREQSTREQNTIEQTRVDESSTTREPASTRSSSSTGNRVAGFFASLKKSGSSKSVRTPPAAVQPTTDDDGNSLRNSLNSPPNRDSVVPSYQNVSSAASRVIPDDGTETATYRSSKESMMSKQTNLTIPTIPSRGSAAASGHSTTKITQQLERLNIAKNQQEQHGPRSRVDKPAGTRYEPRTTYDARLLEAKNAQAPITNPIAVVSSIPIFMSPPGSSGSLGGGGVDTALPFQTQQSSDSLASTPSRPPRQRQRINNSAAPSPLLNSFGAAQDPKAWKRVNAWSSSSSLDKASSLVAPPKDNGRAETDANNSISLDLAGVQKEIKRMGIARPETIIVRLEERGNVNDASFYKDLETEKTRWLLWALDNIYKTPLRKQPLLDGKEAVALFESQGMFSAVTYLAALHPTAMITHLAPNPLSHYGFPNVRPLVSAVQTTLRLPSNSYAAVYGTVLPSSVPGKNLPQLLQNIQRCLIPGGVFHMVLIDVWPVTDGLGPVMTQWLAENLMPNLKAQSRCHNPTKYIMKWLEEVQLSTPDSVKTTAKFRALPFEVPENETPTAKKERLKFELETTVGRKLWQQTWGPFVEGNKWWWQDEKVVEECQNLGTYFKYWILDAKKPPAPEED</sequence>
<dbReference type="SUPFAM" id="SSF53335">
    <property type="entry name" value="S-adenosyl-L-methionine-dependent methyltransferases"/>
    <property type="match status" value="1"/>
</dbReference>
<comment type="caution">
    <text evidence="2">The sequence shown here is derived from an EMBL/GenBank/DDBJ whole genome shotgun (WGS) entry which is preliminary data.</text>
</comment>
<protein>
    <submittedName>
        <fullName evidence="2">Uncharacterized protein</fullName>
    </submittedName>
</protein>
<name>A0AAE0K5Q0_9PEZI</name>
<feature type="region of interest" description="Disordered" evidence="1">
    <location>
        <begin position="1"/>
        <end position="167"/>
    </location>
</feature>
<dbReference type="InterPro" id="IPR029063">
    <property type="entry name" value="SAM-dependent_MTases_sf"/>
</dbReference>
<evidence type="ECO:0000256" key="1">
    <source>
        <dbReference type="SAM" id="MobiDB-lite"/>
    </source>
</evidence>
<proteinExistence type="predicted"/>
<dbReference type="EMBL" id="JAULSW010000009">
    <property type="protein sequence ID" value="KAK3370150.1"/>
    <property type="molecule type" value="Genomic_DNA"/>
</dbReference>
<feature type="compositionally biased region" description="Basic and acidic residues" evidence="1">
    <location>
        <begin position="14"/>
        <end position="29"/>
    </location>
</feature>
<dbReference type="AlphaFoldDB" id="A0AAE0K5Q0"/>
<organism evidence="2 3">
    <name type="scientific">Podospora didyma</name>
    <dbReference type="NCBI Taxonomy" id="330526"/>
    <lineage>
        <taxon>Eukaryota</taxon>
        <taxon>Fungi</taxon>
        <taxon>Dikarya</taxon>
        <taxon>Ascomycota</taxon>
        <taxon>Pezizomycotina</taxon>
        <taxon>Sordariomycetes</taxon>
        <taxon>Sordariomycetidae</taxon>
        <taxon>Sordariales</taxon>
        <taxon>Podosporaceae</taxon>
        <taxon>Podospora</taxon>
    </lineage>
</organism>
<feature type="compositionally biased region" description="Basic and acidic residues" evidence="1">
    <location>
        <begin position="186"/>
        <end position="200"/>
    </location>
</feature>
<reference evidence="2" key="2">
    <citation type="submission" date="2023-06" db="EMBL/GenBank/DDBJ databases">
        <authorList>
            <consortium name="Lawrence Berkeley National Laboratory"/>
            <person name="Haridas S."/>
            <person name="Hensen N."/>
            <person name="Bonometti L."/>
            <person name="Westerberg I."/>
            <person name="Brannstrom I.O."/>
            <person name="Guillou S."/>
            <person name="Cros-Aarteil S."/>
            <person name="Calhoun S."/>
            <person name="Kuo A."/>
            <person name="Mondo S."/>
            <person name="Pangilinan J."/>
            <person name="Riley R."/>
            <person name="LaButti K."/>
            <person name="Andreopoulos B."/>
            <person name="Lipzen A."/>
            <person name="Chen C."/>
            <person name="Yanf M."/>
            <person name="Daum C."/>
            <person name="Ng V."/>
            <person name="Clum A."/>
            <person name="Steindorff A."/>
            <person name="Ohm R."/>
            <person name="Martin F."/>
            <person name="Silar P."/>
            <person name="Natvig D."/>
            <person name="Lalanne C."/>
            <person name="Gautier V."/>
            <person name="Ament-velasquez S.L."/>
            <person name="Kruys A."/>
            <person name="Hutchinson M.I."/>
            <person name="Powell A.J."/>
            <person name="Barry K."/>
            <person name="Miller A.N."/>
            <person name="Grigoriev I.V."/>
            <person name="Debuchy R."/>
            <person name="Gladieux P."/>
            <person name="Thoren M.H."/>
            <person name="Johannesson H."/>
        </authorList>
    </citation>
    <scope>NUCLEOTIDE SEQUENCE</scope>
    <source>
        <strain evidence="2">CBS 232.78</strain>
    </source>
</reference>